<dbReference type="STRING" id="445709.ABW99_13290"/>
<comment type="function">
    <text evidence="5">Modulates RecA activity.</text>
</comment>
<dbReference type="NCBIfam" id="NF001055">
    <property type="entry name" value="PRK00117.2-5"/>
    <property type="match status" value="1"/>
</dbReference>
<evidence type="ECO:0000256" key="1">
    <source>
        <dbReference type="ARBA" id="ARBA00004496"/>
    </source>
</evidence>
<dbReference type="PANTHER" id="PTHR33602:SF1">
    <property type="entry name" value="REGULATORY PROTEIN RECX FAMILY PROTEIN"/>
    <property type="match status" value="1"/>
</dbReference>
<organism evidence="7 8">
    <name type="scientific">Pandoraea thiooxydans</name>
    <dbReference type="NCBI Taxonomy" id="445709"/>
    <lineage>
        <taxon>Bacteria</taxon>
        <taxon>Pseudomonadati</taxon>
        <taxon>Pseudomonadota</taxon>
        <taxon>Betaproteobacteria</taxon>
        <taxon>Burkholderiales</taxon>
        <taxon>Burkholderiaceae</taxon>
        <taxon>Pandoraea</taxon>
    </lineage>
</organism>
<dbReference type="InterPro" id="IPR036388">
    <property type="entry name" value="WH-like_DNA-bd_sf"/>
</dbReference>
<comment type="similarity">
    <text evidence="2 5">Belongs to the RecX family.</text>
</comment>
<evidence type="ECO:0000259" key="6">
    <source>
        <dbReference type="Pfam" id="PF21981"/>
    </source>
</evidence>
<evidence type="ECO:0000313" key="7">
    <source>
        <dbReference type="EMBL" id="AKJ70569.1"/>
    </source>
</evidence>
<dbReference type="InterPro" id="IPR053925">
    <property type="entry name" value="RecX_HTH_3rd"/>
</dbReference>
<dbReference type="InterPro" id="IPR003783">
    <property type="entry name" value="Regulatory_RecX"/>
</dbReference>
<dbReference type="GO" id="GO:0005737">
    <property type="term" value="C:cytoplasm"/>
    <property type="evidence" value="ECO:0007669"/>
    <property type="project" value="UniProtKB-SubCell"/>
</dbReference>
<accession>A0A0G3EX07</accession>
<reference evidence="8" key="1">
    <citation type="submission" date="2015-06" db="EMBL/GenBank/DDBJ databases">
        <authorList>
            <person name="Lim Y.L."/>
            <person name="Ee R."/>
            <person name="Yong D."/>
            <person name="How K.Y."/>
            <person name="Yin W.F."/>
            <person name="Chan K.G."/>
        </authorList>
    </citation>
    <scope>NUCLEOTIDE SEQUENCE [LARGE SCALE GENOMIC DNA]</scope>
    <source>
        <strain evidence="8">DSM 25325</strain>
    </source>
</reference>
<protein>
    <recommendedName>
        <fullName evidence="3 5">Regulatory protein RecX</fullName>
    </recommendedName>
</protein>
<dbReference type="HAMAP" id="MF_01114">
    <property type="entry name" value="RecX"/>
    <property type="match status" value="1"/>
</dbReference>
<keyword evidence="8" id="KW-1185">Reference proteome</keyword>
<evidence type="ECO:0000256" key="4">
    <source>
        <dbReference type="ARBA" id="ARBA00022490"/>
    </source>
</evidence>
<dbReference type="Gene3D" id="1.10.10.10">
    <property type="entry name" value="Winged helix-like DNA-binding domain superfamily/Winged helix DNA-binding domain"/>
    <property type="match status" value="3"/>
</dbReference>
<sequence length="145" mass="16523">MSLKGRALAYLARREHSRLELRRKLAPHADSQEELDALLDLLEQENLLSNQRFAESVVNRRASRLGTSRIVSELKQHALDPQAVSDVAERLRGTEFERAQAVWQKKFGQPADSPQERARQMRFLAGRGFSQGVIRKVVRGADFDD</sequence>
<dbReference type="EMBL" id="CP011568">
    <property type="protein sequence ID" value="AKJ70569.1"/>
    <property type="molecule type" value="Genomic_DNA"/>
</dbReference>
<gene>
    <name evidence="5" type="primary">recX</name>
    <name evidence="7" type="ORF">ABW99_13290</name>
</gene>
<dbReference type="PATRIC" id="fig|445709.3.peg.2817"/>
<comment type="subcellular location">
    <subcellularLocation>
        <location evidence="1 5">Cytoplasm</location>
    </subcellularLocation>
</comment>
<dbReference type="GO" id="GO:0006282">
    <property type="term" value="P:regulation of DNA repair"/>
    <property type="evidence" value="ECO:0007669"/>
    <property type="project" value="UniProtKB-UniRule"/>
</dbReference>
<dbReference type="PANTHER" id="PTHR33602">
    <property type="entry name" value="REGULATORY PROTEIN RECX FAMILY PROTEIN"/>
    <property type="match status" value="1"/>
</dbReference>
<evidence type="ECO:0000256" key="2">
    <source>
        <dbReference type="ARBA" id="ARBA00009695"/>
    </source>
</evidence>
<dbReference type="Proteomes" id="UP000036700">
    <property type="component" value="Chromosome"/>
</dbReference>
<dbReference type="KEGG" id="ptx:ABW99_13290"/>
<dbReference type="Pfam" id="PF21981">
    <property type="entry name" value="RecX_HTH3"/>
    <property type="match status" value="1"/>
</dbReference>
<proteinExistence type="inferred from homology"/>
<evidence type="ECO:0000256" key="3">
    <source>
        <dbReference type="ARBA" id="ARBA00018111"/>
    </source>
</evidence>
<feature type="domain" description="RecX third three-helical" evidence="6">
    <location>
        <begin position="95"/>
        <end position="138"/>
    </location>
</feature>
<keyword evidence="4 5" id="KW-0963">Cytoplasm</keyword>
<evidence type="ECO:0000256" key="5">
    <source>
        <dbReference type="HAMAP-Rule" id="MF_01114"/>
    </source>
</evidence>
<evidence type="ECO:0000313" key="8">
    <source>
        <dbReference type="Proteomes" id="UP000036700"/>
    </source>
</evidence>
<dbReference type="AlphaFoldDB" id="A0A0G3EX07"/>
<name>A0A0G3EX07_9BURK</name>